<comment type="caution">
    <text evidence="2">The sequence shown here is derived from an EMBL/GenBank/DDBJ whole genome shotgun (WGS) entry which is preliminary data.</text>
</comment>
<gene>
    <name evidence="2" type="ORF">Ga0609869_000780</name>
</gene>
<dbReference type="RefSeq" id="WP_125407516.1">
    <property type="nucleotide sequence ID" value="NZ_JBEHHI010000001.1"/>
</dbReference>
<dbReference type="Pfam" id="PF04654">
    <property type="entry name" value="DUF599"/>
    <property type="match status" value="1"/>
</dbReference>
<dbReference type="EMBL" id="JBEHHI010000001">
    <property type="protein sequence ID" value="MEX5727427.1"/>
    <property type="molecule type" value="Genomic_DNA"/>
</dbReference>
<dbReference type="PANTHER" id="PTHR31168:SF1">
    <property type="entry name" value="DUF599 FAMILY PROTEIN"/>
    <property type="match status" value="1"/>
</dbReference>
<evidence type="ECO:0000313" key="2">
    <source>
        <dbReference type="EMBL" id="MEX5727427.1"/>
    </source>
</evidence>
<feature type="transmembrane region" description="Helical" evidence="1">
    <location>
        <begin position="12"/>
        <end position="32"/>
    </location>
</feature>
<dbReference type="InterPro" id="IPR006747">
    <property type="entry name" value="DUF599"/>
</dbReference>
<feature type="transmembrane region" description="Helical" evidence="1">
    <location>
        <begin position="188"/>
        <end position="216"/>
    </location>
</feature>
<sequence>MELMQRIALFSHADAVALVLWLAAWVGIGAVIERGAGAARPSVSVLMARYRHDWMKNLVTRQPRIFDANILSTLRQGTTFFASASMIIIGAGLALIGNTERLLGLAEDLTLETAPTVVWEVKILAVLLLVANAFLKFVWSHRLFGYCAVVMAAVPNEPDDPIAFHRAGQAAEVNVAAARSFNRGMRSLYFALGGLAWLLGAVPLIGATFVTVAVLWRREFASRARRALLDCTPK</sequence>
<organism evidence="2 3">
    <name type="scientific">Rhodovulum iodosum</name>
    <dbReference type="NCBI Taxonomy" id="68291"/>
    <lineage>
        <taxon>Bacteria</taxon>
        <taxon>Pseudomonadati</taxon>
        <taxon>Pseudomonadota</taxon>
        <taxon>Alphaproteobacteria</taxon>
        <taxon>Rhodobacterales</taxon>
        <taxon>Paracoccaceae</taxon>
        <taxon>Rhodovulum</taxon>
    </lineage>
</organism>
<protein>
    <submittedName>
        <fullName evidence="2">Membrane protein</fullName>
    </submittedName>
</protein>
<evidence type="ECO:0000313" key="3">
    <source>
        <dbReference type="Proteomes" id="UP001560019"/>
    </source>
</evidence>
<keyword evidence="3" id="KW-1185">Reference proteome</keyword>
<dbReference type="Proteomes" id="UP001560019">
    <property type="component" value="Unassembled WGS sequence"/>
</dbReference>
<feature type="transmembrane region" description="Helical" evidence="1">
    <location>
        <begin position="79"/>
        <end position="97"/>
    </location>
</feature>
<keyword evidence="1" id="KW-1133">Transmembrane helix</keyword>
<keyword evidence="1" id="KW-0472">Membrane</keyword>
<keyword evidence="1" id="KW-0812">Transmembrane</keyword>
<accession>A0ABV3XQ52</accession>
<name>A0ABV3XQ52_9RHOB</name>
<proteinExistence type="predicted"/>
<dbReference type="PANTHER" id="PTHR31168">
    <property type="entry name" value="OS02G0292800 PROTEIN"/>
    <property type="match status" value="1"/>
</dbReference>
<feature type="transmembrane region" description="Helical" evidence="1">
    <location>
        <begin position="117"/>
        <end position="135"/>
    </location>
</feature>
<evidence type="ECO:0000256" key="1">
    <source>
        <dbReference type="SAM" id="Phobius"/>
    </source>
</evidence>
<reference evidence="2 3" key="1">
    <citation type="submission" date="2024-06" db="EMBL/GenBank/DDBJ databases">
        <title>Genome of Rhodovulum iodosum, a marine photoferrotroph.</title>
        <authorList>
            <person name="Bianchini G."/>
            <person name="Nikeleit V."/>
            <person name="Kappler A."/>
            <person name="Bryce C."/>
            <person name="Sanchez-Baracaldo P."/>
        </authorList>
    </citation>
    <scope>NUCLEOTIDE SEQUENCE [LARGE SCALE GENOMIC DNA]</scope>
    <source>
        <strain evidence="2 3">UT/N1</strain>
    </source>
</reference>